<dbReference type="AlphaFoldDB" id="A0A4Z1CR15"/>
<feature type="transmembrane region" description="Helical" evidence="3">
    <location>
        <begin position="58"/>
        <end position="77"/>
    </location>
</feature>
<keyword evidence="3" id="KW-0812">Transmembrane</keyword>
<evidence type="ECO:0000256" key="2">
    <source>
        <dbReference type="RuleBase" id="RU003793"/>
    </source>
</evidence>
<keyword evidence="8" id="KW-1185">Reference proteome</keyword>
<keyword evidence="3" id="KW-1133">Transmembrane helix</keyword>
<feature type="transmembrane region" description="Helical" evidence="3">
    <location>
        <begin position="132"/>
        <end position="149"/>
    </location>
</feature>
<dbReference type="PRINTS" id="PR00864">
    <property type="entry name" value="PREPILNPTASE"/>
</dbReference>
<dbReference type="Gene3D" id="1.20.120.1220">
    <property type="match status" value="1"/>
</dbReference>
<dbReference type="OrthoDB" id="7779211at2"/>
<dbReference type="InterPro" id="IPR014032">
    <property type="entry name" value="Peptidase_A24A_bac"/>
</dbReference>
<dbReference type="Proteomes" id="UP000296374">
    <property type="component" value="Plasmid unnamed4"/>
</dbReference>
<dbReference type="RefSeq" id="WP_135816576.1">
    <property type="nucleotide sequence ID" value="NZ_CP040763.1"/>
</dbReference>
<geneLocation type="plasmid" evidence="5 7">
    <name>unnamed4</name>
</geneLocation>
<accession>A0A4Z1CR15</accession>
<evidence type="ECO:0000256" key="3">
    <source>
        <dbReference type="SAM" id="Phobius"/>
    </source>
</evidence>
<reference evidence="6 8" key="1">
    <citation type="submission" date="2019-03" db="EMBL/GenBank/DDBJ databases">
        <authorList>
            <person name="Li J."/>
        </authorList>
    </citation>
    <scope>NUCLEOTIDE SEQUENCE [LARGE SCALE GENOMIC DNA]</scope>
    <source>
        <strain evidence="6 8">3058</strain>
    </source>
</reference>
<dbReference type="GO" id="GO:0004190">
    <property type="term" value="F:aspartic-type endopeptidase activity"/>
    <property type="evidence" value="ECO:0007669"/>
    <property type="project" value="InterPro"/>
</dbReference>
<name>A0A4Z1CR15_9RHOB</name>
<dbReference type="Proteomes" id="UP000297972">
    <property type="component" value="Unassembled WGS sequence"/>
</dbReference>
<feature type="transmembrane region" description="Helical" evidence="3">
    <location>
        <begin position="97"/>
        <end position="120"/>
    </location>
</feature>
<sequence length="150" mass="15562">MLITFCLLATLLAIAVTDVRHRRIPDMLSLPLIAAGLALAAGQVWLGAPSQVLNDRVIGAAVGYLIFAAIGSAFFRLRGTEGLGLGDAKLLAAAGAWLGWQMLPALVLIAAVGGLAQVGVQALRSRNPDGTLAFGPWLALGFSVLWVFAT</sequence>
<dbReference type="InterPro" id="IPR000045">
    <property type="entry name" value="Prepilin_IV_endopep_pep"/>
</dbReference>
<dbReference type="GO" id="GO:0005886">
    <property type="term" value="C:plasma membrane"/>
    <property type="evidence" value="ECO:0007669"/>
    <property type="project" value="TreeGrafter"/>
</dbReference>
<dbReference type="KEGG" id="plia:E4191_20420"/>
<dbReference type="GO" id="GO:0006465">
    <property type="term" value="P:signal peptide processing"/>
    <property type="evidence" value="ECO:0007669"/>
    <property type="project" value="TreeGrafter"/>
</dbReference>
<evidence type="ECO:0000313" key="7">
    <source>
        <dbReference type="Proteomes" id="UP000296374"/>
    </source>
</evidence>
<comment type="similarity">
    <text evidence="1 2">Belongs to the peptidase A24 family.</text>
</comment>
<proteinExistence type="inferred from homology"/>
<dbReference type="InterPro" id="IPR050882">
    <property type="entry name" value="Prepilin_peptidase/N-MTase"/>
</dbReference>
<evidence type="ECO:0000259" key="4">
    <source>
        <dbReference type="Pfam" id="PF01478"/>
    </source>
</evidence>
<reference evidence="5" key="3">
    <citation type="journal article" date="2020" name="Int. J. Syst. Evol. Microbiol.">
        <title>Paracoccus liaowanqingii sp. nov., isolated from Tibetan antelope (Pantholops hodgsonii).</title>
        <authorList>
            <person name="Li J."/>
            <person name="Lu S."/>
            <person name="Jin D."/>
            <person name="Yang J."/>
            <person name="Lai X.H."/>
            <person name="Huang Y."/>
            <person name="Tian Z."/>
            <person name="Dong K."/>
            <person name="Zhang S."/>
            <person name="Lei W."/>
            <person name="Pu J."/>
            <person name="Zhang G."/>
            <person name="Wu X."/>
            <person name="Huang Y."/>
            <person name="Ren Z."/>
            <person name="Wang S."/>
            <person name="Xu J."/>
        </authorList>
    </citation>
    <scope>NUCLEOTIDE SEQUENCE</scope>
    <source>
        <strain evidence="5">2251</strain>
    </source>
</reference>
<evidence type="ECO:0000313" key="5">
    <source>
        <dbReference type="EMBL" id="QDA36467.1"/>
    </source>
</evidence>
<dbReference type="PANTHER" id="PTHR30487:SF0">
    <property type="entry name" value="PREPILIN LEADER PEPTIDASE_N-METHYLTRANSFERASE-RELATED"/>
    <property type="match status" value="1"/>
</dbReference>
<dbReference type="EMBL" id="CP040763">
    <property type="protein sequence ID" value="QDA36467.1"/>
    <property type="molecule type" value="Genomic_DNA"/>
</dbReference>
<keyword evidence="3" id="KW-0472">Membrane</keyword>
<dbReference type="EMBL" id="SRPG01000027">
    <property type="protein sequence ID" value="TGN67543.1"/>
    <property type="molecule type" value="Genomic_DNA"/>
</dbReference>
<evidence type="ECO:0000313" key="8">
    <source>
        <dbReference type="Proteomes" id="UP000297972"/>
    </source>
</evidence>
<accession>A0A4Y5SSJ2</accession>
<dbReference type="Pfam" id="PF01478">
    <property type="entry name" value="Peptidase_A24"/>
    <property type="match status" value="1"/>
</dbReference>
<organism evidence="6 8">
    <name type="scientific">Paracoccus liaowanqingii</name>
    <dbReference type="NCBI Taxonomy" id="2560053"/>
    <lineage>
        <taxon>Bacteria</taxon>
        <taxon>Pseudomonadati</taxon>
        <taxon>Pseudomonadota</taxon>
        <taxon>Alphaproteobacteria</taxon>
        <taxon>Rhodobacterales</taxon>
        <taxon>Paracoccaceae</taxon>
        <taxon>Paracoccus</taxon>
    </lineage>
</organism>
<evidence type="ECO:0000313" key="6">
    <source>
        <dbReference type="EMBL" id="TGN67543.1"/>
    </source>
</evidence>
<feature type="transmembrane region" description="Helical" evidence="3">
    <location>
        <begin position="27"/>
        <end position="46"/>
    </location>
</feature>
<evidence type="ECO:0000256" key="1">
    <source>
        <dbReference type="ARBA" id="ARBA00005801"/>
    </source>
</evidence>
<protein>
    <submittedName>
        <fullName evidence="6">Prepilin peptidase</fullName>
    </submittedName>
</protein>
<dbReference type="PANTHER" id="PTHR30487">
    <property type="entry name" value="TYPE 4 PREPILIN-LIKE PROTEINS LEADER PEPTIDE-PROCESSING ENZYME"/>
    <property type="match status" value="1"/>
</dbReference>
<gene>
    <name evidence="5" type="ORF">E4191_20420</name>
    <name evidence="6" type="ORF">E4L95_04485</name>
</gene>
<reference evidence="7" key="2">
    <citation type="submission" date="2019-05" db="EMBL/GenBank/DDBJ databases">
        <title>Tamlana fucoidanivorans sp. nov., isolated from the surface of algae collected from Fujian province in China.</title>
        <authorList>
            <person name="Li J."/>
        </authorList>
    </citation>
    <scope>NUCLEOTIDE SEQUENCE [LARGE SCALE GENOMIC DNA]</scope>
    <source>
        <strain evidence="7">2251</strain>
        <plasmid evidence="7">unnamed4</plasmid>
    </source>
</reference>
<feature type="domain" description="Prepilin type IV endopeptidase peptidase" evidence="4">
    <location>
        <begin position="6"/>
        <end position="115"/>
    </location>
</feature>
<keyword evidence="5" id="KW-0614">Plasmid</keyword>